<evidence type="ECO:0000259" key="5">
    <source>
        <dbReference type="Pfam" id="PF01266"/>
    </source>
</evidence>
<feature type="region of interest" description="Disordered" evidence="4">
    <location>
        <begin position="548"/>
        <end position="567"/>
    </location>
</feature>
<evidence type="ECO:0000256" key="1">
    <source>
        <dbReference type="ARBA" id="ARBA00023002"/>
    </source>
</evidence>
<dbReference type="OrthoDB" id="7777654at2759"/>
<gene>
    <name evidence="6" type="ORF">JKF63_00843</name>
</gene>
<dbReference type="Gene3D" id="3.30.9.10">
    <property type="entry name" value="D-Amino Acid Oxidase, subunit A, domain 2"/>
    <property type="match status" value="2"/>
</dbReference>
<evidence type="ECO:0000256" key="3">
    <source>
        <dbReference type="ARBA" id="ARBA00046185"/>
    </source>
</evidence>
<organism evidence="6 7">
    <name type="scientific">Porcisia hertigi</name>
    <dbReference type="NCBI Taxonomy" id="2761500"/>
    <lineage>
        <taxon>Eukaryota</taxon>
        <taxon>Discoba</taxon>
        <taxon>Euglenozoa</taxon>
        <taxon>Kinetoplastea</taxon>
        <taxon>Metakinetoplastina</taxon>
        <taxon>Trypanosomatida</taxon>
        <taxon>Trypanosomatidae</taxon>
        <taxon>Leishmaniinae</taxon>
        <taxon>Porcisia</taxon>
    </lineage>
</organism>
<evidence type="ECO:0000313" key="6">
    <source>
        <dbReference type="EMBL" id="KAG5490721.1"/>
    </source>
</evidence>
<dbReference type="RefSeq" id="XP_067753049.1">
    <property type="nucleotide sequence ID" value="XM_067896892.1"/>
</dbReference>
<dbReference type="GO" id="GO:0005737">
    <property type="term" value="C:cytoplasm"/>
    <property type="evidence" value="ECO:0007669"/>
    <property type="project" value="TreeGrafter"/>
</dbReference>
<dbReference type="Gene3D" id="3.50.50.60">
    <property type="entry name" value="FAD/NAD(P)-binding domain"/>
    <property type="match status" value="2"/>
</dbReference>
<accession>A0A836I5L0</accession>
<feature type="domain" description="FAD dependent oxidoreductase" evidence="5">
    <location>
        <begin position="35"/>
        <end position="299"/>
    </location>
</feature>
<protein>
    <recommendedName>
        <fullName evidence="2">FAD-dependent oxidoreductase domain-containing protein 1</fullName>
    </recommendedName>
</protein>
<dbReference type="Proteomes" id="UP000674318">
    <property type="component" value="Unassembled WGS sequence"/>
</dbReference>
<dbReference type="GeneID" id="94286969"/>
<reference evidence="6 7" key="1">
    <citation type="submission" date="2021-02" db="EMBL/GenBank/DDBJ databases">
        <title>Porcisia hertigi Genome sequencing and assembly.</title>
        <authorList>
            <person name="Almutairi H."/>
            <person name="Gatherer D."/>
        </authorList>
    </citation>
    <scope>NUCLEOTIDE SEQUENCE [LARGE SCALE GENOMIC DNA]</scope>
    <source>
        <strain evidence="6 7">C119</strain>
    </source>
</reference>
<evidence type="ECO:0000313" key="7">
    <source>
        <dbReference type="Proteomes" id="UP000674318"/>
    </source>
</evidence>
<dbReference type="EMBL" id="JAFJZO010000036">
    <property type="protein sequence ID" value="KAG5490721.1"/>
    <property type="molecule type" value="Genomic_DNA"/>
</dbReference>
<feature type="region of interest" description="Disordered" evidence="4">
    <location>
        <begin position="675"/>
        <end position="697"/>
    </location>
</feature>
<dbReference type="Pfam" id="PF01266">
    <property type="entry name" value="DAO"/>
    <property type="match status" value="1"/>
</dbReference>
<evidence type="ECO:0000256" key="4">
    <source>
        <dbReference type="SAM" id="MobiDB-lite"/>
    </source>
</evidence>
<keyword evidence="7" id="KW-1185">Reference proteome</keyword>
<dbReference type="InterPro" id="IPR006076">
    <property type="entry name" value="FAD-dep_OxRdtase"/>
</dbReference>
<comment type="caution">
    <text evidence="6">The sequence shown here is derived from an EMBL/GenBank/DDBJ whole genome shotgun (WGS) entry which is preliminary data.</text>
</comment>
<dbReference type="GO" id="GO:0016491">
    <property type="term" value="F:oxidoreductase activity"/>
    <property type="evidence" value="ECO:0007669"/>
    <property type="project" value="UniProtKB-KW"/>
</dbReference>
<dbReference type="PANTHER" id="PTHR13847">
    <property type="entry name" value="SARCOSINE DEHYDROGENASE-RELATED"/>
    <property type="match status" value="1"/>
</dbReference>
<dbReference type="SUPFAM" id="SSF51971">
    <property type="entry name" value="Nucleotide-binding domain"/>
    <property type="match status" value="1"/>
</dbReference>
<keyword evidence="1" id="KW-0560">Oxidoreductase</keyword>
<dbReference type="AlphaFoldDB" id="A0A836I5L0"/>
<sequence length="709" mass="77920">MGQRGSRVSPAPAPVSDEPLSNLSERLSLAAPSAAVIGAGVAGVHVAYELAKLGFRVTVFERFGDIAEGETRYSLPFVGVGFIEPVFSRTAFRREALRGVLFPTSCPDLIVREHLFNTLLNPVLYRWMWGRLRSCFSEAEVMKYTNNLSCVSHSVVCDLLKKYPQLQQHVFAGRVTVLNERKETAATAHAEPLMVDPVSWTRALADVCRQHYGVQFALGERLEDTVTNLKYDIESTSSVRVSKSDPSCPEKRLFASERYDVVVLAAGANTGTLTLPNSRLPILGLSGLSAVVEKPSGALNDAIRSLFQCKPSPPTAAGATSSLPEIDSTSSGNGAAKSLARPAPVTLALLSSNCSLYGYTLPSTIKSNTSNDGGPNAKPCAITSTIQSKVLPAQQEIVLQGLLSLNSTIKTNAHALVSRQLDRLESYLRAKCGLSVPLSASSTPAEVEHRSNIVHVNEYVRAFTPDGVPIVDHNGGAYNCFVCCGFGDHAMDFAPGAAKVLGKLVEHQAHRLREEDIETVKMWGLATSKLSPSRRTDVEEELQMLFNGLNPEGGKRRQSTPASEASPQTLLRFEGNPYSTSRLVNMVHKTVHMDQSPSMLSRFYDFEDAFLTRMEPYRRRFHARATELALRENMPDWLRTVVFCYLYEEDDSPEAKRRREEHMRNIQRVVLQYEAPASGSKEVSDGPEKGSLTQAELEQRAREVFRKTG</sequence>
<comment type="function">
    <text evidence="3">Required for the assembly of the mitochondrial membrane respiratory chain NADH dehydrogenase (Complex I). Involved in mid-late stages of complex I assembly.</text>
</comment>
<name>A0A836I5L0_9TRYP</name>
<dbReference type="KEGG" id="phet:94286969"/>
<feature type="region of interest" description="Disordered" evidence="4">
    <location>
        <begin position="314"/>
        <end position="337"/>
    </location>
</feature>
<evidence type="ECO:0000256" key="2">
    <source>
        <dbReference type="ARBA" id="ARBA00039785"/>
    </source>
</evidence>
<dbReference type="InterPro" id="IPR036188">
    <property type="entry name" value="FAD/NAD-bd_sf"/>
</dbReference>
<dbReference type="PANTHER" id="PTHR13847:SF287">
    <property type="entry name" value="FAD-DEPENDENT OXIDOREDUCTASE DOMAIN-CONTAINING PROTEIN 1"/>
    <property type="match status" value="1"/>
</dbReference>
<proteinExistence type="predicted"/>
<feature type="compositionally biased region" description="Polar residues" evidence="4">
    <location>
        <begin position="318"/>
        <end position="333"/>
    </location>
</feature>